<comment type="caution">
    <text evidence="2">The sequence shown here is derived from an EMBL/GenBank/DDBJ whole genome shotgun (WGS) entry which is preliminary data.</text>
</comment>
<dbReference type="Proteomes" id="UP001596016">
    <property type="component" value="Unassembled WGS sequence"/>
</dbReference>
<evidence type="ECO:0000259" key="1">
    <source>
        <dbReference type="Pfam" id="PF19419"/>
    </source>
</evidence>
<evidence type="ECO:0000313" key="2">
    <source>
        <dbReference type="EMBL" id="MFC5386995.1"/>
    </source>
</evidence>
<dbReference type="InterPro" id="IPR046025">
    <property type="entry name" value="DUF5983"/>
</dbReference>
<evidence type="ECO:0000313" key="3">
    <source>
        <dbReference type="Proteomes" id="UP001596016"/>
    </source>
</evidence>
<reference evidence="3" key="1">
    <citation type="journal article" date="2019" name="Int. J. Syst. Evol. Microbiol.">
        <title>The Global Catalogue of Microorganisms (GCM) 10K type strain sequencing project: providing services to taxonomists for standard genome sequencing and annotation.</title>
        <authorList>
            <consortium name="The Broad Institute Genomics Platform"/>
            <consortium name="The Broad Institute Genome Sequencing Center for Infectious Disease"/>
            <person name="Wu L."/>
            <person name="Ma J."/>
        </authorList>
    </citation>
    <scope>NUCLEOTIDE SEQUENCE [LARGE SCALE GENOMIC DNA]</scope>
    <source>
        <strain evidence="3">CGMCC 4.1415</strain>
    </source>
</reference>
<dbReference type="EMBL" id="JBHSLL010000051">
    <property type="protein sequence ID" value="MFC5386995.1"/>
    <property type="molecule type" value="Genomic_DNA"/>
</dbReference>
<accession>A0ABW0GZV0</accession>
<organism evidence="2 3">
    <name type="scientific">Aquamicrobium segne</name>
    <dbReference type="NCBI Taxonomy" id="469547"/>
    <lineage>
        <taxon>Bacteria</taxon>
        <taxon>Pseudomonadati</taxon>
        <taxon>Pseudomonadota</taxon>
        <taxon>Alphaproteobacteria</taxon>
        <taxon>Hyphomicrobiales</taxon>
        <taxon>Phyllobacteriaceae</taxon>
        <taxon>Aquamicrobium</taxon>
    </lineage>
</organism>
<gene>
    <name evidence="2" type="ORF">ACFPLB_13600</name>
</gene>
<dbReference type="Pfam" id="PF19419">
    <property type="entry name" value="DUF5983"/>
    <property type="match status" value="1"/>
</dbReference>
<name>A0ABW0GZV0_9HYPH</name>
<protein>
    <recommendedName>
        <fullName evidence="1">DUF5983 domain-containing protein</fullName>
    </recommendedName>
</protein>
<feature type="domain" description="DUF5983" evidence="1">
    <location>
        <begin position="10"/>
        <end position="98"/>
    </location>
</feature>
<proteinExistence type="predicted"/>
<keyword evidence="3" id="KW-1185">Reference proteome</keyword>
<dbReference type="RefSeq" id="WP_378230529.1">
    <property type="nucleotide sequence ID" value="NZ_JBHSLL010000051.1"/>
</dbReference>
<sequence>MTSAPEIRRFIVVSTGHVTETTAKLLDTIPPSRWPCLGGQYGDYGWFVYAHDENAGVGSDAIPDDLFAVMTWARSQGCDYLLLDCDADQVEGLPHYEW</sequence>